<sequence>MPNYQFTVTAGSSSALRKKEIAEAITKAHCAVTGAPEHYVNCTFVEVPEDGLWQAGNLLPGARMIGLIRERPEALKKELLLALGHAWADATGEPFEAAAMGLVAVPGYQTLENGALLGEAEDD</sequence>
<dbReference type="InterPro" id="IPR028116">
    <property type="entry name" value="Cis-CaaD-like"/>
</dbReference>
<dbReference type="Gene3D" id="3.30.429.10">
    <property type="entry name" value="Macrophage Migration Inhibitory Factor"/>
    <property type="match status" value="1"/>
</dbReference>
<comment type="caution">
    <text evidence="2">The sequence shown here is derived from an EMBL/GenBank/DDBJ whole genome shotgun (WGS) entry which is preliminary data.</text>
</comment>
<dbReference type="Proteomes" id="UP001595947">
    <property type="component" value="Unassembled WGS sequence"/>
</dbReference>
<dbReference type="EMBL" id="JBHSIV010000027">
    <property type="protein sequence ID" value="MFC5064831.1"/>
    <property type="molecule type" value="Genomic_DNA"/>
</dbReference>
<dbReference type="InterPro" id="IPR014347">
    <property type="entry name" value="Tautomerase/MIF_sf"/>
</dbReference>
<evidence type="ECO:0000313" key="3">
    <source>
        <dbReference type="Proteomes" id="UP001595947"/>
    </source>
</evidence>
<dbReference type="SUPFAM" id="SSF55331">
    <property type="entry name" value="Tautomerase/MIF"/>
    <property type="match status" value="1"/>
</dbReference>
<evidence type="ECO:0000259" key="1">
    <source>
        <dbReference type="Pfam" id="PF14832"/>
    </source>
</evidence>
<dbReference type="Pfam" id="PF14832">
    <property type="entry name" value="Tautomerase_3"/>
    <property type="match status" value="1"/>
</dbReference>
<reference evidence="3" key="1">
    <citation type="journal article" date="2019" name="Int. J. Syst. Evol. Microbiol.">
        <title>The Global Catalogue of Microorganisms (GCM) 10K type strain sequencing project: providing services to taxonomists for standard genome sequencing and annotation.</title>
        <authorList>
            <consortium name="The Broad Institute Genomics Platform"/>
            <consortium name="The Broad Institute Genome Sequencing Center for Infectious Disease"/>
            <person name="Wu L."/>
            <person name="Ma J."/>
        </authorList>
    </citation>
    <scope>NUCLEOTIDE SEQUENCE [LARGE SCALE GENOMIC DNA]</scope>
    <source>
        <strain evidence="3">CGMCC 4.7093</strain>
    </source>
</reference>
<feature type="domain" description="Tautomerase cis-CaaD-like" evidence="1">
    <location>
        <begin position="1"/>
        <end position="58"/>
    </location>
</feature>
<organism evidence="2 3">
    <name type="scientific">Actinomycetospora atypica</name>
    <dbReference type="NCBI Taxonomy" id="1290095"/>
    <lineage>
        <taxon>Bacteria</taxon>
        <taxon>Bacillati</taxon>
        <taxon>Actinomycetota</taxon>
        <taxon>Actinomycetes</taxon>
        <taxon>Pseudonocardiales</taxon>
        <taxon>Pseudonocardiaceae</taxon>
        <taxon>Actinomycetospora</taxon>
    </lineage>
</organism>
<protein>
    <submittedName>
        <fullName evidence="2">Tautomerase family protein</fullName>
    </submittedName>
</protein>
<evidence type="ECO:0000313" key="2">
    <source>
        <dbReference type="EMBL" id="MFC5064831.1"/>
    </source>
</evidence>
<dbReference type="RefSeq" id="WP_378038175.1">
    <property type="nucleotide sequence ID" value="NZ_JBHSIV010000027.1"/>
</dbReference>
<proteinExistence type="predicted"/>
<accession>A0ABV9YQE0</accession>
<gene>
    <name evidence="2" type="ORF">ACFPBZ_21590</name>
</gene>
<keyword evidence="3" id="KW-1185">Reference proteome</keyword>
<name>A0ABV9YQE0_9PSEU</name>